<evidence type="ECO:0000313" key="2">
    <source>
        <dbReference type="Proteomes" id="UP000194903"/>
    </source>
</evidence>
<name>A0A252F3R6_9FIRM</name>
<accession>A0A252F3R6</accession>
<sequence>MDEANNLTMEEYCRLFEHVTLAEYDNLFLNADLRHDLGLNSDQTRRLAVEYLCAALYLLDDLMPDSRLPESVHSRVAPQVRAQVFRSILPKTAAEGTEAPYILYSLKRAAAFGQFYARGDETLRQLVEDCLDQAQLTDPASRMPQALYLMNLLSGVLQLYCDLASGVQLESEEPVRLRIVLPEAGKEN</sequence>
<gene>
    <name evidence="1" type="ORF">CBW42_06245</name>
</gene>
<organism evidence="1 2">
    <name type="scientific">Butyricicoccus porcorum</name>
    <dbReference type="NCBI Taxonomy" id="1945634"/>
    <lineage>
        <taxon>Bacteria</taxon>
        <taxon>Bacillati</taxon>
        <taxon>Bacillota</taxon>
        <taxon>Clostridia</taxon>
        <taxon>Eubacteriales</taxon>
        <taxon>Butyricicoccaceae</taxon>
        <taxon>Butyricicoccus</taxon>
    </lineage>
</organism>
<protein>
    <submittedName>
        <fullName evidence="1">Uncharacterized protein</fullName>
    </submittedName>
</protein>
<dbReference type="Proteomes" id="UP000194903">
    <property type="component" value="Unassembled WGS sequence"/>
</dbReference>
<dbReference type="RefSeq" id="WP_087018840.1">
    <property type="nucleotide sequence ID" value="NZ_CP178353.1"/>
</dbReference>
<reference evidence="1 2" key="1">
    <citation type="submission" date="2017-05" db="EMBL/GenBank/DDBJ databases">
        <title>Butyricicoccus porcorum sp. nov. a butyrate-producing bacterium from the swine intestinal tract.</title>
        <authorList>
            <person name="Trachsel J."/>
            <person name="Humphrey S."/>
            <person name="Allen H.K."/>
        </authorList>
    </citation>
    <scope>NUCLEOTIDE SEQUENCE [LARGE SCALE GENOMIC DNA]</scope>
    <source>
        <strain evidence="1">BB10</strain>
    </source>
</reference>
<dbReference type="AlphaFoldDB" id="A0A252F3R6"/>
<keyword evidence="2" id="KW-1185">Reference proteome</keyword>
<proteinExistence type="predicted"/>
<evidence type="ECO:0000313" key="1">
    <source>
        <dbReference type="EMBL" id="OUM20433.1"/>
    </source>
</evidence>
<comment type="caution">
    <text evidence="1">The sequence shown here is derived from an EMBL/GenBank/DDBJ whole genome shotgun (WGS) entry which is preliminary data.</text>
</comment>
<dbReference type="EMBL" id="NHOC01000005">
    <property type="protein sequence ID" value="OUM20433.1"/>
    <property type="molecule type" value="Genomic_DNA"/>
</dbReference>